<evidence type="ECO:0000313" key="3">
    <source>
        <dbReference type="EMBL" id="CAF1512589.1"/>
    </source>
</evidence>
<dbReference type="Proteomes" id="UP000663834">
    <property type="component" value="Unassembled WGS sequence"/>
</dbReference>
<evidence type="ECO:0000313" key="4">
    <source>
        <dbReference type="EMBL" id="CAF1664835.1"/>
    </source>
</evidence>
<keyword evidence="1" id="KW-1133">Transmembrane helix</keyword>
<organism evidence="3 7">
    <name type="scientific">Rotaria magnacalcarata</name>
    <dbReference type="NCBI Taxonomy" id="392030"/>
    <lineage>
        <taxon>Eukaryota</taxon>
        <taxon>Metazoa</taxon>
        <taxon>Spiralia</taxon>
        <taxon>Gnathifera</taxon>
        <taxon>Rotifera</taxon>
        <taxon>Eurotatoria</taxon>
        <taxon>Bdelloidea</taxon>
        <taxon>Philodinida</taxon>
        <taxon>Philodinidae</taxon>
        <taxon>Rotaria</taxon>
    </lineage>
</organism>
<accession>A0A815TZA3</accession>
<feature type="chain" id="PRO_5036228994" evidence="2">
    <location>
        <begin position="21"/>
        <end position="300"/>
    </location>
</feature>
<comment type="caution">
    <text evidence="3">The sequence shown here is derived from an EMBL/GenBank/DDBJ whole genome shotgun (WGS) entry which is preliminary data.</text>
</comment>
<evidence type="ECO:0000313" key="7">
    <source>
        <dbReference type="Proteomes" id="UP000663855"/>
    </source>
</evidence>
<evidence type="ECO:0000313" key="5">
    <source>
        <dbReference type="EMBL" id="CAF2116406.1"/>
    </source>
</evidence>
<dbReference type="EMBL" id="CAJNOV010013147">
    <property type="protein sequence ID" value="CAF1512589.1"/>
    <property type="molecule type" value="Genomic_DNA"/>
</dbReference>
<feature type="signal peptide" evidence="2">
    <location>
        <begin position="1"/>
        <end position="20"/>
    </location>
</feature>
<protein>
    <submittedName>
        <fullName evidence="3">Uncharacterized protein</fullName>
    </submittedName>
</protein>
<keyword evidence="2" id="KW-0732">Signal</keyword>
<dbReference type="EMBL" id="CAJNRG010009723">
    <property type="protein sequence ID" value="CAF2116406.1"/>
    <property type="molecule type" value="Genomic_DNA"/>
</dbReference>
<evidence type="ECO:0000256" key="1">
    <source>
        <dbReference type="SAM" id="Phobius"/>
    </source>
</evidence>
<reference evidence="3" key="1">
    <citation type="submission" date="2021-02" db="EMBL/GenBank/DDBJ databases">
        <authorList>
            <person name="Nowell W R."/>
        </authorList>
    </citation>
    <scope>NUCLEOTIDE SEQUENCE</scope>
</reference>
<sequence length="300" mass="35809">MHNHLFTILIRSHFLLLSTCLIIHEHRVKDSEETCLDNYFRSITTNYLRPCYTYNYRDRSIFVWFTIEQSLFQIFHGYRFVLRSIDEISLSTISVHILTNFTQLIDTNNTLHILNLDPGLYEVCIDFQSYSTFYIYSPRNGCVFIRRNELLNSSFKQNSTRLVMASIIGIVLFLIVTICFQLIKLYRREKDDSEHRIKRSMMLSSKKQRNHLLRKLFRRHINDQPDSSRLRQWIPNRVVRKCFSIKKPSERIEQISTKKKISSQKKLPSSVSTSTTNDIYTIPMNRLSFYLTLSEEFEFI</sequence>
<proteinExistence type="predicted"/>
<dbReference type="EMBL" id="CAJOBF010002187">
    <property type="protein sequence ID" value="CAF4016315.1"/>
    <property type="molecule type" value="Genomic_DNA"/>
</dbReference>
<keyword evidence="1" id="KW-0472">Membrane</keyword>
<dbReference type="Proteomes" id="UP000663842">
    <property type="component" value="Unassembled WGS sequence"/>
</dbReference>
<dbReference type="EMBL" id="CAJNOW010018386">
    <property type="protein sequence ID" value="CAF1664835.1"/>
    <property type="molecule type" value="Genomic_DNA"/>
</dbReference>
<dbReference type="AlphaFoldDB" id="A0A815TZA3"/>
<feature type="transmembrane region" description="Helical" evidence="1">
    <location>
        <begin position="162"/>
        <end position="183"/>
    </location>
</feature>
<evidence type="ECO:0000256" key="2">
    <source>
        <dbReference type="SAM" id="SignalP"/>
    </source>
</evidence>
<name>A0A815TZA3_9BILA</name>
<dbReference type="Proteomes" id="UP000663887">
    <property type="component" value="Unassembled WGS sequence"/>
</dbReference>
<keyword evidence="1" id="KW-0812">Transmembrane</keyword>
<gene>
    <name evidence="3" type="ORF">CJN711_LOCUS27915</name>
    <name evidence="4" type="ORF">KQP761_LOCUS32863</name>
    <name evidence="6" type="ORF">UXM345_LOCUS17084</name>
    <name evidence="5" type="ORF">XDN619_LOCUS21683</name>
</gene>
<dbReference type="Proteomes" id="UP000663855">
    <property type="component" value="Unassembled WGS sequence"/>
</dbReference>
<evidence type="ECO:0000313" key="6">
    <source>
        <dbReference type="EMBL" id="CAF4016315.1"/>
    </source>
</evidence>
<dbReference type="OrthoDB" id="10018981at2759"/>